<feature type="region of interest" description="Disordered" evidence="1">
    <location>
        <begin position="44"/>
        <end position="77"/>
    </location>
</feature>
<comment type="caution">
    <text evidence="4">The sequence shown here is derived from an EMBL/GenBank/DDBJ whole genome shotgun (WGS) entry which is preliminary data.</text>
</comment>
<proteinExistence type="predicted"/>
<dbReference type="PANTHER" id="PTHR47332">
    <property type="entry name" value="SET DOMAIN-CONTAINING PROTEIN 5"/>
    <property type="match status" value="1"/>
</dbReference>
<evidence type="ECO:0000313" key="4">
    <source>
        <dbReference type="EMBL" id="KAK0611292.1"/>
    </source>
</evidence>
<accession>A0AA39WA72</accession>
<dbReference type="Gene3D" id="2.170.270.10">
    <property type="entry name" value="SET domain"/>
    <property type="match status" value="1"/>
</dbReference>
<feature type="chain" id="PRO_5041335243" description="SET domain-containing protein" evidence="2">
    <location>
        <begin position="42"/>
        <end position="426"/>
    </location>
</feature>
<feature type="signal peptide" evidence="2">
    <location>
        <begin position="1"/>
        <end position="41"/>
    </location>
</feature>
<dbReference type="SUPFAM" id="SSF82199">
    <property type="entry name" value="SET domain"/>
    <property type="match status" value="1"/>
</dbReference>
<protein>
    <recommendedName>
        <fullName evidence="3">SET domain-containing protein</fullName>
    </recommendedName>
</protein>
<dbReference type="InterPro" id="IPR053185">
    <property type="entry name" value="SET_domain_protein"/>
</dbReference>
<dbReference type="InterPro" id="IPR046341">
    <property type="entry name" value="SET_dom_sf"/>
</dbReference>
<evidence type="ECO:0000313" key="5">
    <source>
        <dbReference type="Proteomes" id="UP001175000"/>
    </source>
</evidence>
<dbReference type="AlphaFoldDB" id="A0AA39WA72"/>
<evidence type="ECO:0000256" key="2">
    <source>
        <dbReference type="SAM" id="SignalP"/>
    </source>
</evidence>
<dbReference type="CDD" id="cd20071">
    <property type="entry name" value="SET_SMYD"/>
    <property type="match status" value="1"/>
</dbReference>
<dbReference type="EMBL" id="JAULSU010000007">
    <property type="protein sequence ID" value="KAK0611292.1"/>
    <property type="molecule type" value="Genomic_DNA"/>
</dbReference>
<dbReference type="Pfam" id="PF00856">
    <property type="entry name" value="SET"/>
    <property type="match status" value="1"/>
</dbReference>
<dbReference type="PROSITE" id="PS50280">
    <property type="entry name" value="SET"/>
    <property type="match status" value="1"/>
</dbReference>
<name>A0AA39WA72_9PEZI</name>
<reference evidence="4" key="1">
    <citation type="submission" date="2023-06" db="EMBL/GenBank/DDBJ databases">
        <title>Genome-scale phylogeny and comparative genomics of the fungal order Sordariales.</title>
        <authorList>
            <consortium name="Lawrence Berkeley National Laboratory"/>
            <person name="Hensen N."/>
            <person name="Bonometti L."/>
            <person name="Westerberg I."/>
            <person name="Brannstrom I.O."/>
            <person name="Guillou S."/>
            <person name="Cros-Aarteil S."/>
            <person name="Calhoun S."/>
            <person name="Haridas S."/>
            <person name="Kuo A."/>
            <person name="Mondo S."/>
            <person name="Pangilinan J."/>
            <person name="Riley R."/>
            <person name="Labutti K."/>
            <person name="Andreopoulos B."/>
            <person name="Lipzen A."/>
            <person name="Chen C."/>
            <person name="Yanf M."/>
            <person name="Daum C."/>
            <person name="Ng V."/>
            <person name="Clum A."/>
            <person name="Steindorff A."/>
            <person name="Ohm R."/>
            <person name="Martin F."/>
            <person name="Silar P."/>
            <person name="Natvig D."/>
            <person name="Lalanne C."/>
            <person name="Gautier V."/>
            <person name="Ament-Velasquez S.L."/>
            <person name="Kruys A."/>
            <person name="Hutchinson M.I."/>
            <person name="Powell A.J."/>
            <person name="Barry K."/>
            <person name="Miller A.N."/>
            <person name="Grigoriev I.V."/>
            <person name="Debuchy R."/>
            <person name="Gladieux P."/>
            <person name="Thoren M.H."/>
            <person name="Johannesson H."/>
        </authorList>
    </citation>
    <scope>NUCLEOTIDE SEQUENCE</scope>
    <source>
        <strain evidence="4">CBS 606.72</strain>
    </source>
</reference>
<dbReference type="PANTHER" id="PTHR47332:SF6">
    <property type="entry name" value="SET DOMAIN-CONTAINING PROTEIN"/>
    <property type="match status" value="1"/>
</dbReference>
<feature type="domain" description="SET" evidence="3">
    <location>
        <begin position="144"/>
        <end position="294"/>
    </location>
</feature>
<evidence type="ECO:0000259" key="3">
    <source>
        <dbReference type="PROSITE" id="PS50280"/>
    </source>
</evidence>
<dbReference type="Proteomes" id="UP001175000">
    <property type="component" value="Unassembled WGS sequence"/>
</dbReference>
<evidence type="ECO:0000256" key="1">
    <source>
        <dbReference type="SAM" id="MobiDB-lite"/>
    </source>
</evidence>
<dbReference type="InterPro" id="IPR001214">
    <property type="entry name" value="SET_dom"/>
</dbReference>
<keyword evidence="5" id="KW-1185">Reference proteome</keyword>
<keyword evidence="2" id="KW-0732">Signal</keyword>
<gene>
    <name evidence="4" type="ORF">B0T14DRAFT_325294</name>
</gene>
<organism evidence="4 5">
    <name type="scientific">Immersiella caudata</name>
    <dbReference type="NCBI Taxonomy" id="314043"/>
    <lineage>
        <taxon>Eukaryota</taxon>
        <taxon>Fungi</taxon>
        <taxon>Dikarya</taxon>
        <taxon>Ascomycota</taxon>
        <taxon>Pezizomycotina</taxon>
        <taxon>Sordariomycetes</taxon>
        <taxon>Sordariomycetidae</taxon>
        <taxon>Sordariales</taxon>
        <taxon>Lasiosphaeriaceae</taxon>
        <taxon>Immersiella</taxon>
    </lineage>
</organism>
<sequence length="426" mass="46119">MSSALCPPAPEITVTFTTLSTMTRKTLALALSLSLLTSSESCPLDSTNPLQSPKPASTSPPQTCQKSQLRLSTPTTGFTPWTHRPTCTTVSPKGDELCVFTDATYFSGRGLSIVARPEVVDKFLQEGIFPGRQNRPNAKEKGDVKYQILPHPKMGTGLFVKPGKSYQAGEVILTDYPTLILPAEGFEGADADVLHEIMWQGLLQLPKEGRNATRNLAKSKEANGVDEIVDLVDTNAFTHEEGGGIFNVLYPLASRMNHACVPNAITRTNGTTLALEVIALAPIPSGAQIFNSYLDPSSFSSSAERAHALRATWSFSCGCDICSGKGVSASDARRREIKKTRAQLENSKGNPEEILRWSKALLTLMGEEGMVIPRGEYFELAAMASRYLGLNGEAKGWAKKAKKHWDVVLGEASEQSKAMGELERAL</sequence>